<sequence>MLAAPLLHQHSFSVHFPRVQTIRRAANELEDALNAGCPGGYGAPQLFPIPDDLGPEVPRIVFNAVSGFSTIAVSQLSMALTVNYSDDWQRERGRCADYLKRRAHVLFEMLSRIKIDASFVGIGTQLQIMSDSNDNEEVMAALRNLLSSDLDLCNANEIMIRVSNNVDETYFNNTVVSNVAMWPDADALSGRFPKETRIATGISIAGDFNNRRSYNENVESKASLDESLTMIDMAIESAYSLAGRFRGDYA</sequence>
<evidence type="ECO:0000313" key="1">
    <source>
        <dbReference type="EMBL" id="EIL90481.1"/>
    </source>
</evidence>
<protein>
    <submittedName>
        <fullName evidence="1">Uncharacterized protein</fullName>
    </submittedName>
</protein>
<name>I4VTE0_9GAMM</name>
<dbReference type="AlphaFoldDB" id="I4VTE0"/>
<proteinExistence type="predicted"/>
<dbReference type="RefSeq" id="WP_007080987.1">
    <property type="nucleotide sequence ID" value="NZ_AJXU01000028.1"/>
</dbReference>
<comment type="caution">
    <text evidence="1">The sequence shown here is derived from an EMBL/GenBank/DDBJ whole genome shotgun (WGS) entry which is preliminary data.</text>
</comment>
<reference evidence="1 2" key="1">
    <citation type="journal article" date="2012" name="J. Bacteriol.">
        <title>Genome sequences for six rhodanobacter strains, isolated from soils and the terrestrial subsurface, with variable denitrification capabilities.</title>
        <authorList>
            <person name="Kostka J.E."/>
            <person name="Green S.J."/>
            <person name="Rishishwar L."/>
            <person name="Prakash O."/>
            <person name="Katz L.S."/>
            <person name="Marino-Ramirez L."/>
            <person name="Jordan I.K."/>
            <person name="Munk C."/>
            <person name="Ivanova N."/>
            <person name="Mikhailova N."/>
            <person name="Watson D.B."/>
            <person name="Brown S.D."/>
            <person name="Palumbo A.V."/>
            <person name="Brooks S.C."/>
        </authorList>
    </citation>
    <scope>NUCLEOTIDE SEQUENCE [LARGE SCALE GENOMIC DNA]</scope>
    <source>
        <strain evidence="2">Jip2T</strain>
    </source>
</reference>
<dbReference type="eggNOG" id="ENOG5033MA8">
    <property type="taxonomic scope" value="Bacteria"/>
</dbReference>
<gene>
    <name evidence="1" type="ORF">UU9_06734</name>
</gene>
<keyword evidence="2" id="KW-1185">Reference proteome</keyword>
<accession>I4VTE0</accession>
<dbReference type="OrthoDB" id="2080740at2"/>
<evidence type="ECO:0000313" key="2">
    <source>
        <dbReference type="Proteomes" id="UP000004210"/>
    </source>
</evidence>
<organism evidence="1 2">
    <name type="scientific">Rhodanobacter fulvus Jip2</name>
    <dbReference type="NCBI Taxonomy" id="1163408"/>
    <lineage>
        <taxon>Bacteria</taxon>
        <taxon>Pseudomonadati</taxon>
        <taxon>Pseudomonadota</taxon>
        <taxon>Gammaproteobacteria</taxon>
        <taxon>Lysobacterales</taxon>
        <taxon>Rhodanobacteraceae</taxon>
        <taxon>Rhodanobacter</taxon>
    </lineage>
</organism>
<dbReference type="Proteomes" id="UP000004210">
    <property type="component" value="Unassembled WGS sequence"/>
</dbReference>
<dbReference type="EMBL" id="AJXU01000028">
    <property type="protein sequence ID" value="EIL90481.1"/>
    <property type="molecule type" value="Genomic_DNA"/>
</dbReference>